<keyword evidence="4 9" id="KW-0132">Cell division</keyword>
<proteinExistence type="inferred from homology"/>
<reference evidence="11 12" key="1">
    <citation type="submission" date="2022-01" db="EMBL/GenBank/DDBJ databases">
        <title>Paraglaciecola sp. G1-23.</title>
        <authorList>
            <person name="Jin M.S."/>
            <person name="Han D.M."/>
            <person name="Kim H.M."/>
            <person name="Jeon C.O."/>
        </authorList>
    </citation>
    <scope>NUCLEOTIDE SEQUENCE [LARGE SCALE GENOMIC DNA]</scope>
    <source>
        <strain evidence="11 12">G1-23</strain>
    </source>
</reference>
<evidence type="ECO:0000256" key="7">
    <source>
        <dbReference type="ARBA" id="ARBA00023136"/>
    </source>
</evidence>
<evidence type="ECO:0000256" key="9">
    <source>
        <dbReference type="HAMAP-Rule" id="MF_00911"/>
    </source>
</evidence>
<keyword evidence="8 9" id="KW-0131">Cell cycle</keyword>
<organism evidence="11 12">
    <name type="scientific">Paraglaciecola algarum</name>
    <dbReference type="NCBI Taxonomy" id="3050085"/>
    <lineage>
        <taxon>Bacteria</taxon>
        <taxon>Pseudomonadati</taxon>
        <taxon>Pseudomonadota</taxon>
        <taxon>Gammaproteobacteria</taxon>
        <taxon>Alteromonadales</taxon>
        <taxon>Alteromonadaceae</taxon>
        <taxon>Paraglaciecola</taxon>
    </lineage>
</organism>
<dbReference type="RefSeq" id="WP_235312491.1">
    <property type="nucleotide sequence ID" value="NZ_JAKGAS010000005.1"/>
</dbReference>
<dbReference type="Pfam" id="PF08478">
    <property type="entry name" value="POTRA_1"/>
    <property type="match status" value="1"/>
</dbReference>
<feature type="domain" description="POTRA" evidence="10">
    <location>
        <begin position="60"/>
        <end position="129"/>
    </location>
</feature>
<evidence type="ECO:0000256" key="2">
    <source>
        <dbReference type="ARBA" id="ARBA00022475"/>
    </source>
</evidence>
<protein>
    <recommendedName>
        <fullName evidence="9">Cell division protein FtsQ</fullName>
    </recommendedName>
</protein>
<dbReference type="Gene3D" id="3.40.50.11690">
    <property type="entry name" value="Cell division protein FtsQ/DivIB"/>
    <property type="match status" value="1"/>
</dbReference>
<evidence type="ECO:0000256" key="6">
    <source>
        <dbReference type="ARBA" id="ARBA00022989"/>
    </source>
</evidence>
<dbReference type="Pfam" id="PF03799">
    <property type="entry name" value="FtsQ_DivIB_C"/>
    <property type="match status" value="1"/>
</dbReference>
<dbReference type="Proteomes" id="UP001521137">
    <property type="component" value="Unassembled WGS sequence"/>
</dbReference>
<evidence type="ECO:0000256" key="1">
    <source>
        <dbReference type="ARBA" id="ARBA00004370"/>
    </source>
</evidence>
<keyword evidence="7 9" id="KW-0472">Membrane</keyword>
<dbReference type="PANTHER" id="PTHR35851">
    <property type="entry name" value="CELL DIVISION PROTEIN FTSQ"/>
    <property type="match status" value="1"/>
</dbReference>
<dbReference type="InterPro" id="IPR045335">
    <property type="entry name" value="FtsQ_C_sf"/>
</dbReference>
<keyword evidence="2 9" id="KW-1003">Cell membrane</keyword>
<accession>A0ABS9DAD4</accession>
<comment type="caution">
    <text evidence="11">The sequence shown here is derived from an EMBL/GenBank/DDBJ whole genome shotgun (WGS) entry which is preliminary data.</text>
</comment>
<keyword evidence="5 9" id="KW-0812">Transmembrane</keyword>
<evidence type="ECO:0000259" key="10">
    <source>
        <dbReference type="PROSITE" id="PS51779"/>
    </source>
</evidence>
<keyword evidence="12" id="KW-1185">Reference proteome</keyword>
<dbReference type="PROSITE" id="PS51779">
    <property type="entry name" value="POTRA"/>
    <property type="match status" value="1"/>
</dbReference>
<dbReference type="GO" id="GO:0051301">
    <property type="term" value="P:cell division"/>
    <property type="evidence" value="ECO:0007669"/>
    <property type="project" value="UniProtKB-KW"/>
</dbReference>
<keyword evidence="3 9" id="KW-0997">Cell inner membrane</keyword>
<comment type="function">
    <text evidence="9">Essential cell division protein. May link together the upstream cell division proteins, which are predominantly cytoplasmic, with the downstream cell division proteins, which are predominantly periplasmic. May control correct divisome assembly.</text>
</comment>
<sequence length="265" mass="30248">MNEVPALDKRAVKRADVSAQRQGVKGSQFYLGLAFFITVLVLLVFAGIKLSVWLEDEQKAPVQDIVVSGERTFIQEHKIEALIKRTQPGSFFELDVEQTHQTVEAMPWVYRASVRKRWPSGLEIYVVEQQPAAIWNGDMLLNQFGDAFDAQLNDKDLALKMQLPHLFGPGGSEQTALQGYRNMQSLLDVTDLYIVEMFLSERFAWNIQLNNGVKLNLGRTEFIDRLQRFVDLLPLLSQQKKQIDYVDLRYDTGLAVGWKTLDKAV</sequence>
<dbReference type="Gene3D" id="3.10.20.310">
    <property type="entry name" value="membrane protein fhac"/>
    <property type="match status" value="1"/>
</dbReference>
<evidence type="ECO:0000256" key="8">
    <source>
        <dbReference type="ARBA" id="ARBA00023306"/>
    </source>
</evidence>
<evidence type="ECO:0000256" key="4">
    <source>
        <dbReference type="ARBA" id="ARBA00022618"/>
    </source>
</evidence>
<comment type="similarity">
    <text evidence="9">Belongs to the FtsQ/DivIB family. FtsQ subfamily.</text>
</comment>
<dbReference type="InterPro" id="IPR026579">
    <property type="entry name" value="FtsQ"/>
</dbReference>
<dbReference type="InterPro" id="IPR034746">
    <property type="entry name" value="POTRA"/>
</dbReference>
<name>A0ABS9DAD4_9ALTE</name>
<evidence type="ECO:0000256" key="3">
    <source>
        <dbReference type="ARBA" id="ARBA00022519"/>
    </source>
</evidence>
<feature type="transmembrane region" description="Helical" evidence="9">
    <location>
        <begin position="29"/>
        <end position="54"/>
    </location>
</feature>
<gene>
    <name evidence="9" type="primary">ftsQ</name>
    <name evidence="11" type="ORF">L0668_10805</name>
</gene>
<dbReference type="InterPro" id="IPR005548">
    <property type="entry name" value="Cell_div_FtsQ/DivIB_C"/>
</dbReference>
<evidence type="ECO:0000256" key="5">
    <source>
        <dbReference type="ARBA" id="ARBA00022692"/>
    </source>
</evidence>
<dbReference type="InterPro" id="IPR013685">
    <property type="entry name" value="POTRA_FtsQ_type"/>
</dbReference>
<evidence type="ECO:0000313" key="12">
    <source>
        <dbReference type="Proteomes" id="UP001521137"/>
    </source>
</evidence>
<dbReference type="PANTHER" id="PTHR35851:SF1">
    <property type="entry name" value="CELL DIVISION PROTEIN FTSQ"/>
    <property type="match status" value="1"/>
</dbReference>
<comment type="subunit">
    <text evidence="9">Part of a complex composed of FtsB, FtsL and FtsQ.</text>
</comment>
<evidence type="ECO:0000313" key="11">
    <source>
        <dbReference type="EMBL" id="MCF2948596.1"/>
    </source>
</evidence>
<dbReference type="EMBL" id="JAKGAS010000005">
    <property type="protein sequence ID" value="MCF2948596.1"/>
    <property type="molecule type" value="Genomic_DNA"/>
</dbReference>
<comment type="subcellular location">
    <subcellularLocation>
        <location evidence="9">Cell inner membrane</location>
        <topology evidence="9">Single-pass type II membrane protein</topology>
    </subcellularLocation>
    <subcellularLocation>
        <location evidence="1">Membrane</location>
    </subcellularLocation>
    <text evidence="9">Localizes to the division septum.</text>
</comment>
<keyword evidence="6 9" id="KW-1133">Transmembrane helix</keyword>
<dbReference type="HAMAP" id="MF_00911">
    <property type="entry name" value="FtsQ_subfam"/>
    <property type="match status" value="1"/>
</dbReference>